<evidence type="ECO:0000259" key="11">
    <source>
        <dbReference type="PROSITE" id="PS51918"/>
    </source>
</evidence>
<dbReference type="InterPro" id="IPR007197">
    <property type="entry name" value="rSAM"/>
</dbReference>
<dbReference type="Proteomes" id="UP001319104">
    <property type="component" value="Unassembled WGS sequence"/>
</dbReference>
<dbReference type="PANTHER" id="PTHR13932:SF5">
    <property type="entry name" value="RADICAL S-ADENOSYL METHIONINE DOMAIN-CONTAINING PROTEIN 1, MITOCHONDRIAL"/>
    <property type="match status" value="1"/>
</dbReference>
<dbReference type="InterPro" id="IPR013785">
    <property type="entry name" value="Aldolase_TIM"/>
</dbReference>
<sequence length="374" mass="42035">MSGIYLHIPFCKQACHYCDFHFSTNPQTMEKMVEAMCRELALQKDYLGTQKLIKTIYFGGGTPSLLPTKMLERLLEAVNANYAVNPEEVTLETNPDDLTVKKLQDFKSLGIDRLSIGIQSFNEGILQFSNRAHTASESIKSIELAQKAGFEKLSIDLMYGFPSADHQIWKGDLQKAVEIDAGHISSYCLTIEPKTAFGVWAKKGKIQPNSDDFNAEQFEMLQEKMEQNGYIQYEISNFGKPDSFAIHNSNYWKGVPYQGIGPSAHSFDGKNRQHNIANNIKYITGVETGSLAIISDPLTGNDIINEYILTSLRTIWGVDLTLIQERHQINLLELHSQLIATLKKEGLLENPDNKLVLTKKGKLLADLIAEKLFI</sequence>
<organism evidence="12 13">
    <name type="scientific">Litoribacter ruber</name>
    <dbReference type="NCBI Taxonomy" id="702568"/>
    <lineage>
        <taxon>Bacteria</taxon>
        <taxon>Pseudomonadati</taxon>
        <taxon>Bacteroidota</taxon>
        <taxon>Cytophagia</taxon>
        <taxon>Cytophagales</taxon>
        <taxon>Cyclobacteriaceae</taxon>
        <taxon>Litoribacter</taxon>
    </lineage>
</organism>
<keyword evidence="5 10" id="KW-0949">S-adenosyl-L-methionine</keyword>
<comment type="subcellular location">
    <subcellularLocation>
        <location evidence="10">Cytoplasm</location>
    </subcellularLocation>
</comment>
<dbReference type="SFLD" id="SFLDF00562">
    <property type="entry name" value="HemN-like__clustered_with_heat"/>
    <property type="match status" value="1"/>
</dbReference>
<evidence type="ECO:0000256" key="8">
    <source>
        <dbReference type="ARBA" id="ARBA00023014"/>
    </source>
</evidence>
<feature type="domain" description="Radical SAM core" evidence="11">
    <location>
        <begin position="1"/>
        <end position="231"/>
    </location>
</feature>
<comment type="function">
    <text evidence="10">Probably acts as a heme chaperone, transferring heme to an unknown acceptor. Binds one molecule of heme per monomer, possibly covalently. Binds 1 [4Fe-4S] cluster. The cluster is coordinated with 3 cysteines and an exchangeable S-adenosyl-L-methionine.</text>
</comment>
<dbReference type="InterPro" id="IPR004559">
    <property type="entry name" value="HemW-like"/>
</dbReference>
<keyword evidence="8 10" id="KW-0411">Iron-sulfur</keyword>
<dbReference type="SUPFAM" id="SSF102114">
    <property type="entry name" value="Radical SAM enzymes"/>
    <property type="match status" value="1"/>
</dbReference>
<dbReference type="Pfam" id="PF06969">
    <property type="entry name" value="HemN_C"/>
    <property type="match status" value="1"/>
</dbReference>
<comment type="cofactor">
    <cofactor evidence="1">
        <name>[4Fe-4S] cluster</name>
        <dbReference type="ChEBI" id="CHEBI:49883"/>
    </cofactor>
</comment>
<accession>A0AAP2G1I6</accession>
<comment type="caution">
    <text evidence="12">The sequence shown here is derived from an EMBL/GenBank/DDBJ whole genome shotgun (WGS) entry which is preliminary data.</text>
</comment>
<dbReference type="EMBL" id="JAHCMY010000004">
    <property type="protein sequence ID" value="MBS9524227.1"/>
    <property type="molecule type" value="Genomic_DNA"/>
</dbReference>
<dbReference type="GO" id="GO:0051539">
    <property type="term" value="F:4 iron, 4 sulfur cluster binding"/>
    <property type="evidence" value="ECO:0007669"/>
    <property type="project" value="UniProtKB-UniRule"/>
</dbReference>
<dbReference type="InterPro" id="IPR058240">
    <property type="entry name" value="rSAM_sf"/>
</dbReference>
<keyword evidence="9 10" id="KW-0143">Chaperone</keyword>
<evidence type="ECO:0000256" key="6">
    <source>
        <dbReference type="ARBA" id="ARBA00022723"/>
    </source>
</evidence>
<dbReference type="InterPro" id="IPR010723">
    <property type="entry name" value="HemN_C"/>
</dbReference>
<dbReference type="Pfam" id="PF04055">
    <property type="entry name" value="Radical_SAM"/>
    <property type="match status" value="1"/>
</dbReference>
<reference evidence="12 13" key="1">
    <citation type="submission" date="2021-05" db="EMBL/GenBank/DDBJ databases">
        <authorList>
            <person name="Zhang Z.D."/>
            <person name="Osman G."/>
        </authorList>
    </citation>
    <scope>NUCLEOTIDE SEQUENCE [LARGE SCALE GENOMIC DNA]</scope>
    <source>
        <strain evidence="12 13">KCTC 32217</strain>
    </source>
</reference>
<dbReference type="PANTHER" id="PTHR13932">
    <property type="entry name" value="COPROPORPHYRINIGEN III OXIDASE"/>
    <property type="match status" value="1"/>
</dbReference>
<dbReference type="GO" id="GO:0005737">
    <property type="term" value="C:cytoplasm"/>
    <property type="evidence" value="ECO:0007669"/>
    <property type="project" value="UniProtKB-SubCell"/>
</dbReference>
<dbReference type="GO" id="GO:0006779">
    <property type="term" value="P:porphyrin-containing compound biosynthetic process"/>
    <property type="evidence" value="ECO:0007669"/>
    <property type="project" value="InterPro"/>
</dbReference>
<comment type="similarity">
    <text evidence="2">Belongs to the anaerobic coproporphyrinogen-III oxidase family. HemW subfamily.</text>
</comment>
<proteinExistence type="inferred from homology"/>
<evidence type="ECO:0000256" key="4">
    <source>
        <dbReference type="ARBA" id="ARBA00022617"/>
    </source>
</evidence>
<keyword evidence="7 10" id="KW-0408">Iron</keyword>
<keyword evidence="10" id="KW-0004">4Fe-4S</keyword>
<protein>
    <recommendedName>
        <fullName evidence="3 10">Heme chaperone HemW</fullName>
    </recommendedName>
</protein>
<evidence type="ECO:0000313" key="12">
    <source>
        <dbReference type="EMBL" id="MBS9524227.1"/>
    </source>
</evidence>
<dbReference type="RefSeq" id="WP_213945090.1">
    <property type="nucleotide sequence ID" value="NZ_JAHCMY010000004.1"/>
</dbReference>
<dbReference type="InterPro" id="IPR006638">
    <property type="entry name" value="Elp3/MiaA/NifB-like_rSAM"/>
</dbReference>
<keyword evidence="13" id="KW-1185">Reference proteome</keyword>
<keyword evidence="4 10" id="KW-0349">Heme</keyword>
<keyword evidence="6 10" id="KW-0479">Metal-binding</keyword>
<evidence type="ECO:0000256" key="5">
    <source>
        <dbReference type="ARBA" id="ARBA00022691"/>
    </source>
</evidence>
<dbReference type="SFLD" id="SFLDF00288">
    <property type="entry name" value="HemN-like__clustered_with_nucl"/>
    <property type="match status" value="1"/>
</dbReference>
<dbReference type="GO" id="GO:0004109">
    <property type="term" value="F:coproporphyrinogen oxidase activity"/>
    <property type="evidence" value="ECO:0007669"/>
    <property type="project" value="InterPro"/>
</dbReference>
<dbReference type="SFLD" id="SFLDG01065">
    <property type="entry name" value="anaerobic_coproporphyrinogen-I"/>
    <property type="match status" value="1"/>
</dbReference>
<gene>
    <name evidence="12" type="primary">hemW</name>
    <name evidence="12" type="ORF">KI659_09395</name>
</gene>
<evidence type="ECO:0000256" key="9">
    <source>
        <dbReference type="ARBA" id="ARBA00023186"/>
    </source>
</evidence>
<evidence type="ECO:0000256" key="7">
    <source>
        <dbReference type="ARBA" id="ARBA00023004"/>
    </source>
</evidence>
<dbReference type="InterPro" id="IPR034505">
    <property type="entry name" value="Coproporphyrinogen-III_oxidase"/>
</dbReference>
<evidence type="ECO:0000256" key="2">
    <source>
        <dbReference type="ARBA" id="ARBA00006100"/>
    </source>
</evidence>
<evidence type="ECO:0000256" key="3">
    <source>
        <dbReference type="ARBA" id="ARBA00017228"/>
    </source>
</evidence>
<dbReference type="GO" id="GO:0046872">
    <property type="term" value="F:metal ion binding"/>
    <property type="evidence" value="ECO:0007669"/>
    <property type="project" value="UniProtKB-UniRule"/>
</dbReference>
<dbReference type="SFLD" id="SFLDS00029">
    <property type="entry name" value="Radical_SAM"/>
    <property type="match status" value="1"/>
</dbReference>
<dbReference type="CDD" id="cd01335">
    <property type="entry name" value="Radical_SAM"/>
    <property type="match status" value="1"/>
</dbReference>
<dbReference type="SMART" id="SM00729">
    <property type="entry name" value="Elp3"/>
    <property type="match status" value="1"/>
</dbReference>
<dbReference type="NCBIfam" id="TIGR00539">
    <property type="entry name" value="hemN_rel"/>
    <property type="match status" value="1"/>
</dbReference>
<evidence type="ECO:0000313" key="13">
    <source>
        <dbReference type="Proteomes" id="UP001319104"/>
    </source>
</evidence>
<dbReference type="PROSITE" id="PS51918">
    <property type="entry name" value="RADICAL_SAM"/>
    <property type="match status" value="1"/>
</dbReference>
<dbReference type="Gene3D" id="3.20.20.70">
    <property type="entry name" value="Aldolase class I"/>
    <property type="match status" value="1"/>
</dbReference>
<dbReference type="AlphaFoldDB" id="A0AAP2G1I6"/>
<evidence type="ECO:0000256" key="1">
    <source>
        <dbReference type="ARBA" id="ARBA00001966"/>
    </source>
</evidence>
<name>A0AAP2G1I6_9BACT</name>
<evidence type="ECO:0000256" key="10">
    <source>
        <dbReference type="RuleBase" id="RU364116"/>
    </source>
</evidence>
<keyword evidence="10" id="KW-0963">Cytoplasm</keyword>